<dbReference type="GO" id="GO:0044877">
    <property type="term" value="F:protein-containing complex binding"/>
    <property type="evidence" value="ECO:0007669"/>
    <property type="project" value="InterPro"/>
</dbReference>
<dbReference type="GO" id="GO:0031931">
    <property type="term" value="C:TORC1 complex"/>
    <property type="evidence" value="ECO:0007669"/>
    <property type="project" value="TreeGrafter"/>
</dbReference>
<dbReference type="PANTHER" id="PTHR11139">
    <property type="entry name" value="ATAXIA TELANGIECTASIA MUTATED ATM -RELATED"/>
    <property type="match status" value="1"/>
</dbReference>
<dbReference type="PROSITE" id="PS00916">
    <property type="entry name" value="PI3_4_KINASE_2"/>
    <property type="match status" value="1"/>
</dbReference>
<dbReference type="GO" id="GO:0005737">
    <property type="term" value="C:cytoplasm"/>
    <property type="evidence" value="ECO:0007669"/>
    <property type="project" value="TreeGrafter"/>
</dbReference>
<feature type="region of interest" description="Disordered" evidence="10">
    <location>
        <begin position="944"/>
        <end position="966"/>
    </location>
</feature>
<feature type="compositionally biased region" description="Polar residues" evidence="10">
    <location>
        <begin position="945"/>
        <end position="955"/>
    </location>
</feature>
<dbReference type="InterPro" id="IPR011009">
    <property type="entry name" value="Kinase-like_dom_sf"/>
</dbReference>
<feature type="region of interest" description="Disordered" evidence="10">
    <location>
        <begin position="1792"/>
        <end position="1855"/>
    </location>
</feature>
<dbReference type="SMART" id="SM01346">
    <property type="entry name" value="DUF3385"/>
    <property type="match status" value="1"/>
</dbReference>
<feature type="domain" description="PI3K/PI4K catalytic" evidence="12">
    <location>
        <begin position="1343"/>
        <end position="1661"/>
    </location>
</feature>
<accession>A0A9W8GSN3</accession>
<dbReference type="SUPFAM" id="SSF56112">
    <property type="entry name" value="Protein kinase-like (PK-like)"/>
    <property type="match status" value="1"/>
</dbReference>
<dbReference type="InterPro" id="IPR024585">
    <property type="entry name" value="mTOR_dom"/>
</dbReference>
<dbReference type="PROSITE" id="PS50290">
    <property type="entry name" value="PI3_4_KINASE_3"/>
    <property type="match status" value="1"/>
</dbReference>
<evidence type="ECO:0000313" key="14">
    <source>
        <dbReference type="EMBL" id="KAJ2750199.1"/>
    </source>
</evidence>
<dbReference type="GO" id="GO:0031929">
    <property type="term" value="P:TOR signaling"/>
    <property type="evidence" value="ECO:0007669"/>
    <property type="project" value="TreeGrafter"/>
</dbReference>
<keyword evidence="9" id="KW-0723">Serine/threonine-protein kinase</keyword>
<feature type="region of interest" description="Disordered" evidence="10">
    <location>
        <begin position="1681"/>
        <end position="1705"/>
    </location>
</feature>
<dbReference type="Gene3D" id="1.20.120.150">
    <property type="entry name" value="FKBP12-rapamycin binding domain"/>
    <property type="match status" value="1"/>
</dbReference>
<gene>
    <name evidence="14" type="primary">TOR1_4</name>
    <name evidence="14" type="ORF">GGI19_005243</name>
</gene>
<dbReference type="GO" id="GO:0004674">
    <property type="term" value="F:protein serine/threonine kinase activity"/>
    <property type="evidence" value="ECO:0007669"/>
    <property type="project" value="UniProtKB-KW"/>
</dbReference>
<keyword evidence="15" id="KW-1185">Reference proteome</keyword>
<dbReference type="SUPFAM" id="SSF48371">
    <property type="entry name" value="ARM repeat"/>
    <property type="match status" value="1"/>
</dbReference>
<feature type="compositionally biased region" description="Low complexity" evidence="10">
    <location>
        <begin position="956"/>
        <end position="966"/>
    </location>
</feature>
<dbReference type="InterPro" id="IPR016024">
    <property type="entry name" value="ARM-type_fold"/>
</dbReference>
<evidence type="ECO:0000259" key="13">
    <source>
        <dbReference type="PROSITE" id="PS51189"/>
    </source>
</evidence>
<dbReference type="Pfam" id="PF02259">
    <property type="entry name" value="FAT"/>
    <property type="match status" value="3"/>
</dbReference>
<evidence type="ECO:0000256" key="4">
    <source>
        <dbReference type="ARBA" id="ARBA00022741"/>
    </source>
</evidence>
<feature type="compositionally biased region" description="Low complexity" evidence="10">
    <location>
        <begin position="1628"/>
        <end position="1650"/>
    </location>
</feature>
<proteinExistence type="inferred from homology"/>
<dbReference type="InterPro" id="IPR003151">
    <property type="entry name" value="PIK-rel_kinase_FAT"/>
</dbReference>
<dbReference type="Pfam" id="PF00454">
    <property type="entry name" value="PI3_PI4_kinase"/>
    <property type="match status" value="1"/>
</dbReference>
<comment type="catalytic activity">
    <reaction evidence="7 9">
        <text>L-threonyl-[protein] + ATP = O-phospho-L-threonyl-[protein] + ADP + H(+)</text>
        <dbReference type="Rhea" id="RHEA:46608"/>
        <dbReference type="Rhea" id="RHEA-COMP:11060"/>
        <dbReference type="Rhea" id="RHEA-COMP:11605"/>
        <dbReference type="ChEBI" id="CHEBI:15378"/>
        <dbReference type="ChEBI" id="CHEBI:30013"/>
        <dbReference type="ChEBI" id="CHEBI:30616"/>
        <dbReference type="ChEBI" id="CHEBI:61977"/>
        <dbReference type="ChEBI" id="CHEBI:456216"/>
        <dbReference type="EC" id="2.7.11.1"/>
    </reaction>
</comment>
<dbReference type="Pfam" id="PF08771">
    <property type="entry name" value="FRB_dom"/>
    <property type="match status" value="1"/>
</dbReference>
<keyword evidence="5 9" id="KW-0418">Kinase</keyword>
<dbReference type="SUPFAM" id="SSF47212">
    <property type="entry name" value="FKBP12-rapamycin-binding domain of FKBP-rapamycin-associated protein (FRAP)"/>
    <property type="match status" value="1"/>
</dbReference>
<feature type="region of interest" description="Disordered" evidence="10">
    <location>
        <begin position="1916"/>
        <end position="1941"/>
    </location>
</feature>
<dbReference type="Gene3D" id="1.25.10.10">
    <property type="entry name" value="Leucine-rich Repeat Variant"/>
    <property type="match status" value="1"/>
</dbReference>
<comment type="caution">
    <text evidence="14">The sequence shown here is derived from an EMBL/GenBank/DDBJ whole genome shotgun (WGS) entry which is preliminary data.</text>
</comment>
<keyword evidence="11" id="KW-1133">Transmembrane helix</keyword>
<feature type="compositionally biased region" description="Low complexity" evidence="10">
    <location>
        <begin position="1801"/>
        <end position="1813"/>
    </location>
</feature>
<dbReference type="GO" id="GO:0005634">
    <property type="term" value="C:nucleus"/>
    <property type="evidence" value="ECO:0007669"/>
    <property type="project" value="TreeGrafter"/>
</dbReference>
<keyword evidence="6 9" id="KW-0067">ATP-binding</keyword>
<keyword evidence="4 9" id="KW-0547">Nucleotide-binding</keyword>
<dbReference type="InterPro" id="IPR050517">
    <property type="entry name" value="DDR_Repair_Kinase"/>
</dbReference>
<dbReference type="EC" id="2.7.11.1" evidence="9"/>
<feature type="domain" description="FAT" evidence="13">
    <location>
        <begin position="463"/>
        <end position="1166"/>
    </location>
</feature>
<dbReference type="InterPro" id="IPR018936">
    <property type="entry name" value="PI3/4_kinase_CS"/>
</dbReference>
<evidence type="ECO:0000256" key="9">
    <source>
        <dbReference type="RuleBase" id="RU364109"/>
    </source>
</evidence>
<evidence type="ECO:0000256" key="7">
    <source>
        <dbReference type="ARBA" id="ARBA00047899"/>
    </source>
</evidence>
<reference evidence="14" key="1">
    <citation type="submission" date="2022-07" db="EMBL/GenBank/DDBJ databases">
        <title>Phylogenomic reconstructions and comparative analyses of Kickxellomycotina fungi.</title>
        <authorList>
            <person name="Reynolds N.K."/>
            <person name="Stajich J.E."/>
            <person name="Barry K."/>
            <person name="Grigoriev I.V."/>
            <person name="Crous P."/>
            <person name="Smith M.E."/>
        </authorList>
    </citation>
    <scope>NUCLEOTIDE SEQUENCE</scope>
    <source>
        <strain evidence="14">BCRC 34297</strain>
    </source>
</reference>
<keyword evidence="11" id="KW-0812">Transmembrane</keyword>
<feature type="compositionally biased region" description="Basic and acidic residues" evidence="10">
    <location>
        <begin position="1932"/>
        <end position="1941"/>
    </location>
</feature>
<dbReference type="PROSITE" id="PS00915">
    <property type="entry name" value="PI3_4_KINASE_1"/>
    <property type="match status" value="1"/>
</dbReference>
<dbReference type="GO" id="GO:0031932">
    <property type="term" value="C:TORC2 complex"/>
    <property type="evidence" value="ECO:0007669"/>
    <property type="project" value="TreeGrafter"/>
</dbReference>
<dbReference type="GO" id="GO:0016242">
    <property type="term" value="P:negative regulation of macroautophagy"/>
    <property type="evidence" value="ECO:0007669"/>
    <property type="project" value="TreeGrafter"/>
</dbReference>
<dbReference type="InterPro" id="IPR003152">
    <property type="entry name" value="FATC_dom"/>
</dbReference>
<evidence type="ECO:0000259" key="12">
    <source>
        <dbReference type="PROSITE" id="PS50290"/>
    </source>
</evidence>
<dbReference type="Gene3D" id="1.10.1070.11">
    <property type="entry name" value="Phosphatidylinositol 3-/4-kinase, catalytic domain"/>
    <property type="match status" value="1"/>
</dbReference>
<evidence type="ECO:0000256" key="10">
    <source>
        <dbReference type="SAM" id="MobiDB-lite"/>
    </source>
</evidence>
<evidence type="ECO:0000256" key="11">
    <source>
        <dbReference type="SAM" id="Phobius"/>
    </source>
</evidence>
<keyword evidence="11" id="KW-0472">Membrane</keyword>
<evidence type="ECO:0000256" key="1">
    <source>
        <dbReference type="ARBA" id="ARBA00011031"/>
    </source>
</evidence>
<dbReference type="InterPro" id="IPR036940">
    <property type="entry name" value="PI3/4_kinase_cat_sf"/>
</dbReference>
<evidence type="ECO:0000256" key="3">
    <source>
        <dbReference type="ARBA" id="ARBA00022737"/>
    </source>
</evidence>
<comment type="similarity">
    <text evidence="1 9">Belongs to the PI3/PI4-kinase family.</text>
</comment>
<dbReference type="EMBL" id="JANBUH010000609">
    <property type="protein sequence ID" value="KAJ2750199.1"/>
    <property type="molecule type" value="Genomic_DNA"/>
</dbReference>
<evidence type="ECO:0000256" key="6">
    <source>
        <dbReference type="ARBA" id="ARBA00022840"/>
    </source>
</evidence>
<organism evidence="14 15">
    <name type="scientific">Coemansia pectinata</name>
    <dbReference type="NCBI Taxonomy" id="1052879"/>
    <lineage>
        <taxon>Eukaryota</taxon>
        <taxon>Fungi</taxon>
        <taxon>Fungi incertae sedis</taxon>
        <taxon>Zoopagomycota</taxon>
        <taxon>Kickxellomycotina</taxon>
        <taxon>Kickxellomycetes</taxon>
        <taxon>Kickxellales</taxon>
        <taxon>Kickxellaceae</taxon>
        <taxon>Coemansia</taxon>
    </lineage>
</organism>
<dbReference type="InterPro" id="IPR011989">
    <property type="entry name" value="ARM-like"/>
</dbReference>
<dbReference type="InterPro" id="IPR009076">
    <property type="entry name" value="FRB_dom"/>
</dbReference>
<comment type="catalytic activity">
    <reaction evidence="8">
        <text>L-seryl-[protein] + ATP = O-phospho-L-seryl-[protein] + ADP + H(+)</text>
        <dbReference type="Rhea" id="RHEA:17989"/>
        <dbReference type="Rhea" id="RHEA-COMP:9863"/>
        <dbReference type="Rhea" id="RHEA-COMP:11604"/>
        <dbReference type="ChEBI" id="CHEBI:15378"/>
        <dbReference type="ChEBI" id="CHEBI:29999"/>
        <dbReference type="ChEBI" id="CHEBI:30616"/>
        <dbReference type="ChEBI" id="CHEBI:83421"/>
        <dbReference type="ChEBI" id="CHEBI:456216"/>
        <dbReference type="EC" id="2.7.11.1"/>
    </reaction>
</comment>
<dbReference type="PANTHER" id="PTHR11139:SF9">
    <property type="entry name" value="SERINE_THREONINE-PROTEIN KINASE MTOR"/>
    <property type="match status" value="1"/>
</dbReference>
<dbReference type="InterPro" id="IPR057564">
    <property type="entry name" value="HEAT_ATR"/>
</dbReference>
<dbReference type="SMART" id="SM00146">
    <property type="entry name" value="PI3Kc"/>
    <property type="match status" value="1"/>
</dbReference>
<dbReference type="InterPro" id="IPR000403">
    <property type="entry name" value="PI3/4_kinase_cat_dom"/>
</dbReference>
<feature type="transmembrane region" description="Helical" evidence="11">
    <location>
        <begin position="1861"/>
        <end position="1881"/>
    </location>
</feature>
<dbReference type="SMART" id="SM01345">
    <property type="entry name" value="Rapamycin_bind"/>
    <property type="match status" value="1"/>
</dbReference>
<keyword evidence="3" id="KW-0677">Repeat</keyword>
<name>A0A9W8GSN3_9FUNG</name>
<evidence type="ECO:0000256" key="2">
    <source>
        <dbReference type="ARBA" id="ARBA00022679"/>
    </source>
</evidence>
<dbReference type="OrthoDB" id="381190at2759"/>
<dbReference type="InterPro" id="IPR036738">
    <property type="entry name" value="FRB_sf"/>
</dbReference>
<dbReference type="InterPro" id="IPR014009">
    <property type="entry name" value="PIK_FAT"/>
</dbReference>
<protein>
    <recommendedName>
        <fullName evidence="9">Serine/threonine-protein kinase TOR</fullName>
        <ecNumber evidence="9">2.7.11.1</ecNumber>
    </recommendedName>
</protein>
<dbReference type="Pfam" id="PF02260">
    <property type="entry name" value="FATC"/>
    <property type="match status" value="1"/>
</dbReference>
<dbReference type="Proteomes" id="UP001140011">
    <property type="component" value="Unassembled WGS sequence"/>
</dbReference>
<dbReference type="CDD" id="cd05169">
    <property type="entry name" value="PIKKc_TOR"/>
    <property type="match status" value="1"/>
</dbReference>
<evidence type="ECO:0000256" key="5">
    <source>
        <dbReference type="ARBA" id="ARBA00022777"/>
    </source>
</evidence>
<feature type="region of interest" description="Disordered" evidence="10">
    <location>
        <begin position="1627"/>
        <end position="1650"/>
    </location>
</feature>
<dbReference type="Pfam" id="PF23593">
    <property type="entry name" value="HEAT_ATR"/>
    <property type="match status" value="1"/>
</dbReference>
<dbReference type="FunFam" id="3.30.1010.10:FF:000006">
    <property type="entry name" value="Serine/threonine-protein kinase TOR"/>
    <property type="match status" value="1"/>
</dbReference>
<feature type="compositionally biased region" description="Polar residues" evidence="10">
    <location>
        <begin position="1814"/>
        <end position="1839"/>
    </location>
</feature>
<dbReference type="PROSITE" id="PS51189">
    <property type="entry name" value="FAT"/>
    <property type="match status" value="1"/>
</dbReference>
<keyword evidence="2 9" id="KW-0808">Transferase</keyword>
<dbReference type="GO" id="GO:0005524">
    <property type="term" value="F:ATP binding"/>
    <property type="evidence" value="ECO:0007669"/>
    <property type="project" value="UniProtKB-KW"/>
</dbReference>
<dbReference type="Pfam" id="PF11865">
    <property type="entry name" value="mTOR_dom"/>
    <property type="match status" value="1"/>
</dbReference>
<evidence type="ECO:0000256" key="8">
    <source>
        <dbReference type="ARBA" id="ARBA00048679"/>
    </source>
</evidence>
<evidence type="ECO:0000313" key="15">
    <source>
        <dbReference type="Proteomes" id="UP001140011"/>
    </source>
</evidence>
<dbReference type="InterPro" id="IPR026683">
    <property type="entry name" value="TOR_cat"/>
</dbReference>
<dbReference type="Gene3D" id="3.30.1010.10">
    <property type="entry name" value="Phosphatidylinositol 3-kinase Catalytic Subunit, Chain A, domain 4"/>
    <property type="match status" value="1"/>
</dbReference>
<sequence>MTVFSSEEPRDTLVGDIVIDSYGREFSGDRYYLRVSIEALLNILNDPAETPIHQQAVQALISMFGPLQTYCAPFLGRIVPAMLRAMEMAPPNQADFYVETLGRLVCMSRQLIRPYLEPMFELFDPDTPGSDQLQSALVSLIEVLAEALSGDLGSHISTVLPFLVSVIDRDTTETRQVTDRTLHALRILSPSLEGYLFLVMPRLVSLLDLAITPINVTESTLVCISSIVTAVNCNSFASRTIFKLIQLLQCSPTQQLQTLVIDTLCTLMEQLQDEFTLFMPTISATMKKRGIVDHAKYDRYSRLLFSGRLIPKDAPRLPPLLSGDTMQADAGLGLTGSDGMTKQHVNATVLRRAWAVGQSMAKGEWAGWLTKFSNELVRQSPSPALRACYGLASKHPRLSRELFNAAFVSCWTELSGQYQQEIVASLQEVASKPDAPAEVLQTILSLAGYMERDEKQIQIDLKLLGDCADRCHALAKELHYKEAEWMLEKNYETIEKLIELNQNLDLHDSAVGILNHVRSEQPDIRESVEWYRRLQRWDDALSIYQRQEAEEGPSYDNTNGQLRCMFEMSDWDSLLPLFERIWSGNDHQLQMASANIGMSMAWTLGDIENMEFYRSKLPNNSKDKSFCTALLSVYHNKWDEAKEHIAKAREEIRGDLVSRATESYSRGHQLVFNCQMLTELEEVVIYKTLPDDAQRQAAIVSTWRQRLKGMQQDVGMWQKLLRLHNMVLRPILDLDTWIKYVNMCRKSEQMTIARHAIVQLLQDEANYLEELHCGDIQLQPAKVRFQVHEYIRLKTQMMQEDDEQLQQLQYSGASGLGYLTAGKSNGMLANSSLDRAIRLSQQPALVYMYLKYKWAVGERRGAFQMIEMFANDYSSKVGFDLRNPEAFADNIDARALDSRNGHVDDAKTIHLLSRFYFKRAEWLVNIQQTATMAQEARAKAGLGTSDESYSLRQGNRTSAGARRSRRGSVFAGSGVVGTATSSSGLALPGDSTAMSQKEQDAEYLYKLQGDRIEESILESYRAATVLDRKWYKAWHSLALQHYVETQKYDEKHSSVTADVIERHVVPAVHGFFRAIQLSKSDTMLQDTLRLLTAWFNYSRHESVAQAVLDGFNSVSIRTWLQVIPQILARIHIKSEGTSLLIKQLLVEMGKFHPHAILFSLYVAARSDHSKRSQAAKDVLAKLHDLSPEVVQETEVVSRELIRITLLFPEMWQEALDYASKAYFGQNDPEEMVRILRPLHERARNPVTLREYHFVQMFGTELAIAEEHVRHYFAGEPGPSTEVFMQQAWESYYMIFRRIQKLFPEPTSLALKDTAPMLLQCRDMHLAMPGTYDPDREIVHIGSFNPVVTVYPSKQHPRKVKITGSDGNVYEFVLKGHEDLRQDERVMQLFGLINSLLTRDSETARRSLAIERFPVIPLSSNSGLIGFYPNCETLHEIIRDYRETHNMYLNLEQRHALQFAPNWETLTVPQKVEAFEYALSNTPGNDLQRALWYKSPNAETWLERRTNYTRSLAVMSIAGYILGLGDRHLNNIMTHNRTGKIVHIDLGDCFEIAAHRDELPEKVPFRLTRMLIMSMEVSTIEGTFKFTANHTMRVLRANRDSLMAVLEAFVFDPLVSWSYIQDPENSDDAAATAANRRRPPTNANANTNGANNRINQEQLARWSAAGRASRAHYDAAGIALGSRTDEPRSSFANNPEHDDADDDGWQVGNPKARAIVKRIHDKLVGTDFDPNKQLDVAAQIDRLIQQATSSENLAAAAALQRPGALVSEQASLALEHVQRGIFGDIVSGIGDLFGGPDEPKHSPTTAAPTSSKTSVGTNSSQGLGSDTESNRPTATSNPEAKQSLIGEEQSTGGGGLPNSTKIAMGVAIPLGLVLIAIVAVLFTKLRANKKAQDKYDRQPSIEISEARDELLVTIGGAGEVEEHAPPSYTELPENNRPENNKK</sequence>